<evidence type="ECO:0000313" key="2">
    <source>
        <dbReference type="EMBL" id="SEH11668.1"/>
    </source>
</evidence>
<evidence type="ECO:0000259" key="1">
    <source>
        <dbReference type="Pfam" id="PF01370"/>
    </source>
</evidence>
<dbReference type="RefSeq" id="WP_093116476.1">
    <property type="nucleotide sequence ID" value="NZ_FNWJ01000001.1"/>
</dbReference>
<dbReference type="InterPro" id="IPR050177">
    <property type="entry name" value="Lipid_A_modif_metabolic_enz"/>
</dbReference>
<protein>
    <submittedName>
        <fullName evidence="2">Nucleoside-diphosphate-sugar epimerase</fullName>
    </submittedName>
</protein>
<dbReference type="OrthoDB" id="9801785at2"/>
<accession>A0A1H6FNF6</accession>
<name>A0A1H6FNF6_THEAL</name>
<organism evidence="2 3">
    <name type="scientific">Thermoleophilum album</name>
    <dbReference type="NCBI Taxonomy" id="29539"/>
    <lineage>
        <taxon>Bacteria</taxon>
        <taxon>Bacillati</taxon>
        <taxon>Actinomycetota</taxon>
        <taxon>Thermoleophilia</taxon>
        <taxon>Thermoleophilales</taxon>
        <taxon>Thermoleophilaceae</taxon>
        <taxon>Thermoleophilum</taxon>
    </lineage>
</organism>
<dbReference type="InterPro" id="IPR001509">
    <property type="entry name" value="Epimerase_deHydtase"/>
</dbReference>
<proteinExistence type="predicted"/>
<gene>
    <name evidence="2" type="ORF">SAMN02745716_0843</name>
</gene>
<dbReference type="EMBL" id="FNWJ01000001">
    <property type="protein sequence ID" value="SEH11668.1"/>
    <property type="molecule type" value="Genomic_DNA"/>
</dbReference>
<reference evidence="3" key="1">
    <citation type="submission" date="2016-10" db="EMBL/GenBank/DDBJ databases">
        <authorList>
            <person name="Varghese N."/>
            <person name="Submissions S."/>
        </authorList>
    </citation>
    <scope>NUCLEOTIDE SEQUENCE [LARGE SCALE GENOMIC DNA]</scope>
    <source>
        <strain evidence="3">ATCC 35263</strain>
    </source>
</reference>
<dbReference type="STRING" id="29539.SAMN02745716_0843"/>
<dbReference type="SUPFAM" id="SSF51735">
    <property type="entry name" value="NAD(P)-binding Rossmann-fold domains"/>
    <property type="match status" value="1"/>
</dbReference>
<keyword evidence="3" id="KW-1185">Reference proteome</keyword>
<dbReference type="PANTHER" id="PTHR43245">
    <property type="entry name" value="BIFUNCTIONAL POLYMYXIN RESISTANCE PROTEIN ARNA"/>
    <property type="match status" value="1"/>
</dbReference>
<sequence length="322" mass="35238">MSRVLVTGGSGTIGRAVVERLLSEPGVESVLVVDQVPPRSPTAGFEVRIGDLRDPAVARTAVRGRSHVIHLAAIVGGIANFHRQPQTLLAANTALLNTVFDAAIAEGVERLVYVSSSMVFERAFRFPTPEEHLLECPTPRSAYGFSKLAGEVMCRAAHAEHGLEYTICRPFNAYGPGEMPADEPGIAHVVPDLLRKSLARQRPLEIFGSGEQTRTLTHVDDIAEGIVRATFHPRAACEDFNISASEELTVAEIARICWEACGNDPAELELRKLPSFEVDVKRRWPSIEKAKRLLGFEARIPVAEGIRATADWLRQKLTVEAH</sequence>
<dbReference type="AlphaFoldDB" id="A0A1H6FNF6"/>
<evidence type="ECO:0000313" key="3">
    <source>
        <dbReference type="Proteomes" id="UP000222056"/>
    </source>
</evidence>
<dbReference type="Proteomes" id="UP000222056">
    <property type="component" value="Unassembled WGS sequence"/>
</dbReference>
<dbReference type="InterPro" id="IPR036291">
    <property type="entry name" value="NAD(P)-bd_dom_sf"/>
</dbReference>
<dbReference type="Pfam" id="PF01370">
    <property type="entry name" value="Epimerase"/>
    <property type="match status" value="1"/>
</dbReference>
<dbReference type="Gene3D" id="3.40.50.720">
    <property type="entry name" value="NAD(P)-binding Rossmann-like Domain"/>
    <property type="match status" value="1"/>
</dbReference>
<feature type="domain" description="NAD-dependent epimerase/dehydratase" evidence="1">
    <location>
        <begin position="4"/>
        <end position="242"/>
    </location>
</feature>